<dbReference type="Gene3D" id="3.40.1580.10">
    <property type="entry name" value="SMI1/KNR4-like"/>
    <property type="match status" value="1"/>
</dbReference>
<keyword evidence="3" id="KW-1185">Reference proteome</keyword>
<proteinExistence type="predicted"/>
<reference evidence="2 3" key="1">
    <citation type="submission" date="2024-05" db="EMBL/GenBank/DDBJ databases">
        <authorList>
            <person name="Duchaud E."/>
        </authorList>
    </citation>
    <scope>NUCLEOTIDE SEQUENCE [LARGE SCALE GENOMIC DNA]</scope>
    <source>
        <strain evidence="2">Ena-SAMPLE-TAB-13-05-2024-13:56:06:370-140302</strain>
    </source>
</reference>
<evidence type="ECO:0000313" key="3">
    <source>
        <dbReference type="Proteomes" id="UP001497416"/>
    </source>
</evidence>
<dbReference type="RefSeq" id="WP_348710663.1">
    <property type="nucleotide sequence ID" value="NZ_CAXIXY010000003.1"/>
</dbReference>
<dbReference type="SUPFAM" id="SSF160631">
    <property type="entry name" value="SMI1/KNR4-like"/>
    <property type="match status" value="1"/>
</dbReference>
<feature type="domain" description="Knr4/Smi1-like" evidence="1">
    <location>
        <begin position="9"/>
        <end position="148"/>
    </location>
</feature>
<accession>A0ABP1EHV9</accession>
<name>A0ABP1EHV9_9FLAO</name>
<sequence>MKLTDSFEKITPIEFGEFVRKHGLKLPEAYAEFIQSNNGGYPDKSTFYSESLGLEFDIDFFYSIDSNYQDKDILESLDDLVTANEMINDYQIEEKELPSFLYPFGQNSGGATYCISTRDSDLGYIYLHYWDGSELQFITSSFTDFIKGLK</sequence>
<dbReference type="InterPro" id="IPR037883">
    <property type="entry name" value="Knr4/Smi1-like_sf"/>
</dbReference>
<evidence type="ECO:0000259" key="1">
    <source>
        <dbReference type="SMART" id="SM00860"/>
    </source>
</evidence>
<protein>
    <submittedName>
        <fullName evidence="2">SMI1_KNR4 domain-containing protein</fullName>
    </submittedName>
</protein>
<dbReference type="EMBL" id="CAXIXY010000003">
    <property type="protein sequence ID" value="CAL2079829.1"/>
    <property type="molecule type" value="Genomic_DNA"/>
</dbReference>
<comment type="caution">
    <text evidence="2">The sequence shown here is derived from an EMBL/GenBank/DDBJ whole genome shotgun (WGS) entry which is preliminary data.</text>
</comment>
<dbReference type="InterPro" id="IPR018958">
    <property type="entry name" value="Knr4/Smi1-like_dom"/>
</dbReference>
<gene>
    <name evidence="2" type="ORF">T190607A01A_10928</name>
</gene>
<dbReference type="Proteomes" id="UP001497416">
    <property type="component" value="Unassembled WGS sequence"/>
</dbReference>
<organism evidence="2 3">
    <name type="scientific">Tenacibaculum platacis</name>
    <dbReference type="NCBI Taxonomy" id="3137852"/>
    <lineage>
        <taxon>Bacteria</taxon>
        <taxon>Pseudomonadati</taxon>
        <taxon>Bacteroidota</taxon>
        <taxon>Flavobacteriia</taxon>
        <taxon>Flavobacteriales</taxon>
        <taxon>Flavobacteriaceae</taxon>
        <taxon>Tenacibaculum</taxon>
    </lineage>
</organism>
<evidence type="ECO:0000313" key="2">
    <source>
        <dbReference type="EMBL" id="CAL2079829.1"/>
    </source>
</evidence>
<dbReference type="Pfam" id="PF09346">
    <property type="entry name" value="SMI1_KNR4"/>
    <property type="match status" value="1"/>
</dbReference>
<dbReference type="SMART" id="SM00860">
    <property type="entry name" value="SMI1_KNR4"/>
    <property type="match status" value="1"/>
</dbReference>